<sequence length="253" mass="26018">MRVFLVLCSVISATYAASLGYNYSPALGGGLSSGQISGPSYGGQALVGPSYGGQALGGPSYGGASYGGPSYGGQALGGPSFGGFAPAAPSYSAPAPAPVEVNKEFYTYTAPEHEFSDIGNAGDIANALKKNLRVIFIKGPENSGLENAALQLAKLAGEERTAIYVLNKQADIGDLANKLNSLNNQHSHKPEVHFVKYRTPADAENAKQAIQSQYDGLGGITSRYNGGVAPVLDFASKAPAPVGSIENTYLPPN</sequence>
<dbReference type="GO" id="GO:0008010">
    <property type="term" value="F:structural constituent of chitin-based larval cuticle"/>
    <property type="evidence" value="ECO:0007669"/>
    <property type="project" value="TreeGrafter"/>
</dbReference>
<feature type="signal peptide" evidence="1">
    <location>
        <begin position="1"/>
        <end position="16"/>
    </location>
</feature>
<accession>A0A0K8WHH4</accession>
<name>A0A0K8WHH4_BACLA</name>
<dbReference type="OrthoDB" id="8007215at2759"/>
<organism evidence="3">
    <name type="scientific">Bactrocera latifrons</name>
    <name type="common">Malaysian fruit fly</name>
    <name type="synonym">Chaetodacus latifrons</name>
    <dbReference type="NCBI Taxonomy" id="174628"/>
    <lineage>
        <taxon>Eukaryota</taxon>
        <taxon>Metazoa</taxon>
        <taxon>Ecdysozoa</taxon>
        <taxon>Arthropoda</taxon>
        <taxon>Hexapoda</taxon>
        <taxon>Insecta</taxon>
        <taxon>Pterygota</taxon>
        <taxon>Neoptera</taxon>
        <taxon>Endopterygota</taxon>
        <taxon>Diptera</taxon>
        <taxon>Brachycera</taxon>
        <taxon>Muscomorpha</taxon>
        <taxon>Tephritoidea</taxon>
        <taxon>Tephritidae</taxon>
        <taxon>Bactrocera</taxon>
        <taxon>Bactrocera</taxon>
    </lineage>
</organism>
<dbReference type="AlphaFoldDB" id="A0A0K8WHH4"/>
<feature type="chain" id="PRO_5005522998" description="DUF243 domain-containing protein" evidence="1">
    <location>
        <begin position="17"/>
        <end position="253"/>
    </location>
</feature>
<feature type="domain" description="DUF243" evidence="2">
    <location>
        <begin position="99"/>
        <end position="200"/>
    </location>
</feature>
<protein>
    <recommendedName>
        <fullName evidence="2">DUF243 domain-containing protein</fullName>
    </recommendedName>
</protein>
<dbReference type="SMART" id="SM00690">
    <property type="entry name" value="DM5"/>
    <property type="match status" value="1"/>
</dbReference>
<dbReference type="EMBL" id="GDHF01001711">
    <property type="protein sequence ID" value="JAI50603.1"/>
    <property type="molecule type" value="Transcribed_RNA"/>
</dbReference>
<dbReference type="GO" id="GO:0062129">
    <property type="term" value="C:chitin-based extracellular matrix"/>
    <property type="evidence" value="ECO:0007669"/>
    <property type="project" value="TreeGrafter"/>
</dbReference>
<evidence type="ECO:0000256" key="1">
    <source>
        <dbReference type="SAM" id="SignalP"/>
    </source>
</evidence>
<evidence type="ECO:0000313" key="3">
    <source>
        <dbReference type="EMBL" id="JAI50603.1"/>
    </source>
</evidence>
<dbReference type="InterPro" id="IPR004145">
    <property type="entry name" value="DUF243"/>
</dbReference>
<dbReference type="PANTHER" id="PTHR31927:SF2">
    <property type="entry name" value="FI07246P-RELATED"/>
    <property type="match status" value="1"/>
</dbReference>
<dbReference type="GO" id="GO:0040003">
    <property type="term" value="P:chitin-based cuticle development"/>
    <property type="evidence" value="ECO:0007669"/>
    <property type="project" value="TreeGrafter"/>
</dbReference>
<evidence type="ECO:0000259" key="2">
    <source>
        <dbReference type="SMART" id="SM00690"/>
    </source>
</evidence>
<reference evidence="3" key="1">
    <citation type="submission" date="2015-06" db="EMBL/GenBank/DDBJ databases">
        <authorList>
            <person name="Hoefler B.C."/>
            <person name="Straight P.D."/>
        </authorList>
    </citation>
    <scope>NUCLEOTIDE SEQUENCE</scope>
</reference>
<proteinExistence type="predicted"/>
<dbReference type="Pfam" id="PF03103">
    <property type="entry name" value="DUF243"/>
    <property type="match status" value="1"/>
</dbReference>
<keyword evidence="1" id="KW-0732">Signal</keyword>
<gene>
    <name evidence="3" type="ORF">c1_g3_i2</name>
</gene>
<dbReference type="PANTHER" id="PTHR31927">
    <property type="entry name" value="FI07246P-RELATED-RELATED"/>
    <property type="match status" value="1"/>
</dbReference>